<evidence type="ECO:0000256" key="8">
    <source>
        <dbReference type="ARBA" id="ARBA00047899"/>
    </source>
</evidence>
<gene>
    <name evidence="13" type="ORF">HUJ06_018139</name>
</gene>
<dbReference type="Pfam" id="PF00069">
    <property type="entry name" value="Pkinase"/>
    <property type="match status" value="1"/>
</dbReference>
<evidence type="ECO:0000256" key="5">
    <source>
        <dbReference type="ARBA" id="ARBA00022741"/>
    </source>
</evidence>
<dbReference type="Gene3D" id="3.30.200.20">
    <property type="entry name" value="Phosphorylase Kinase, domain 1"/>
    <property type="match status" value="1"/>
</dbReference>
<dbReference type="InterPro" id="IPR017441">
    <property type="entry name" value="Protein_kinase_ATP_BS"/>
</dbReference>
<comment type="catalytic activity">
    <reaction evidence="8">
        <text>L-threonyl-[protein] + ATP = O-phospho-L-threonyl-[protein] + ADP + H(+)</text>
        <dbReference type="Rhea" id="RHEA:46608"/>
        <dbReference type="Rhea" id="RHEA-COMP:11060"/>
        <dbReference type="Rhea" id="RHEA-COMP:11605"/>
        <dbReference type="ChEBI" id="CHEBI:15378"/>
        <dbReference type="ChEBI" id="CHEBI:30013"/>
        <dbReference type="ChEBI" id="CHEBI:30616"/>
        <dbReference type="ChEBI" id="CHEBI:61977"/>
        <dbReference type="ChEBI" id="CHEBI:456216"/>
        <dbReference type="EC" id="2.7.11.1"/>
    </reaction>
</comment>
<dbReference type="Proteomes" id="UP000607653">
    <property type="component" value="Unassembled WGS sequence"/>
</dbReference>
<protein>
    <recommendedName>
        <fullName evidence="1">non-specific serine/threonine protein kinase</fullName>
        <ecNumber evidence="1">2.7.11.1</ecNumber>
    </recommendedName>
</protein>
<keyword evidence="5 10" id="KW-0547">Nucleotide-binding</keyword>
<dbReference type="PANTHER" id="PTHR47976">
    <property type="entry name" value="G-TYPE LECTIN S-RECEPTOR-LIKE SERINE/THREONINE-PROTEIN KINASE SD2-5"/>
    <property type="match status" value="1"/>
</dbReference>
<dbReference type="InterPro" id="IPR008271">
    <property type="entry name" value="Ser/Thr_kinase_AS"/>
</dbReference>
<evidence type="ECO:0000256" key="2">
    <source>
        <dbReference type="ARBA" id="ARBA00022527"/>
    </source>
</evidence>
<evidence type="ECO:0000256" key="9">
    <source>
        <dbReference type="ARBA" id="ARBA00048679"/>
    </source>
</evidence>
<dbReference type="SUPFAM" id="SSF56112">
    <property type="entry name" value="Protein kinase-like (PK-like)"/>
    <property type="match status" value="1"/>
</dbReference>
<dbReference type="PROSITE" id="PS00107">
    <property type="entry name" value="PROTEIN_KINASE_ATP"/>
    <property type="match status" value="1"/>
</dbReference>
<dbReference type="GO" id="GO:0005524">
    <property type="term" value="F:ATP binding"/>
    <property type="evidence" value="ECO:0007669"/>
    <property type="project" value="UniProtKB-UniRule"/>
</dbReference>
<evidence type="ECO:0000256" key="6">
    <source>
        <dbReference type="ARBA" id="ARBA00022777"/>
    </source>
</evidence>
<keyword evidence="7 10" id="KW-0067">ATP-binding</keyword>
<dbReference type="EC" id="2.7.11.1" evidence="1"/>
<dbReference type="InterPro" id="IPR051343">
    <property type="entry name" value="G-type_lectin_kinases/EP1-like"/>
</dbReference>
<evidence type="ECO:0000256" key="3">
    <source>
        <dbReference type="ARBA" id="ARBA00022679"/>
    </source>
</evidence>
<comment type="catalytic activity">
    <reaction evidence="9">
        <text>L-seryl-[protein] + ATP = O-phospho-L-seryl-[protein] + ADP + H(+)</text>
        <dbReference type="Rhea" id="RHEA:17989"/>
        <dbReference type="Rhea" id="RHEA-COMP:9863"/>
        <dbReference type="Rhea" id="RHEA-COMP:11604"/>
        <dbReference type="ChEBI" id="CHEBI:15378"/>
        <dbReference type="ChEBI" id="CHEBI:29999"/>
        <dbReference type="ChEBI" id="CHEBI:30616"/>
        <dbReference type="ChEBI" id="CHEBI:83421"/>
        <dbReference type="ChEBI" id="CHEBI:456216"/>
        <dbReference type="EC" id="2.7.11.1"/>
    </reaction>
</comment>
<evidence type="ECO:0000256" key="10">
    <source>
        <dbReference type="PROSITE-ProRule" id="PRU10141"/>
    </source>
</evidence>
<sequence>MRFSYEDLRNATENFNRKLGKGGFGSVFEGTLGNGTKVAVKCLDGLGQVNKKSLLAEVETIGSIHHVNLVRLIGFCWKKSHRLLVYEYMCNGSLDKWIFSRNQEFSLDWQTRRNIIFDMAKGLAYLHEHCRQRIVHLDIKPQNILLE</sequence>
<dbReference type="SMART" id="SM00220">
    <property type="entry name" value="S_TKc"/>
    <property type="match status" value="1"/>
</dbReference>
<evidence type="ECO:0000313" key="13">
    <source>
        <dbReference type="EMBL" id="DAD48202.1"/>
    </source>
</evidence>
<keyword evidence="4" id="KW-0732">Signal</keyword>
<comment type="similarity">
    <text evidence="11">Belongs to the protein kinase superfamily.</text>
</comment>
<evidence type="ECO:0000256" key="1">
    <source>
        <dbReference type="ARBA" id="ARBA00012513"/>
    </source>
</evidence>
<dbReference type="FunFam" id="1.10.510.10:FF:001023">
    <property type="entry name" value="Os07g0541700 protein"/>
    <property type="match status" value="1"/>
</dbReference>
<evidence type="ECO:0000313" key="14">
    <source>
        <dbReference type="Proteomes" id="UP000607653"/>
    </source>
</evidence>
<reference evidence="13 14" key="1">
    <citation type="journal article" date="2020" name="Mol. Biol. Evol.">
        <title>Distinct Expression and Methylation Patterns for Genes with Different Fates following a Single Whole-Genome Duplication in Flowering Plants.</title>
        <authorList>
            <person name="Shi T."/>
            <person name="Rahmani R.S."/>
            <person name="Gugger P.F."/>
            <person name="Wang M."/>
            <person name="Li H."/>
            <person name="Zhang Y."/>
            <person name="Li Z."/>
            <person name="Wang Q."/>
            <person name="Van de Peer Y."/>
            <person name="Marchal K."/>
            <person name="Chen J."/>
        </authorList>
    </citation>
    <scope>NUCLEOTIDE SEQUENCE [LARGE SCALE GENOMIC DNA]</scope>
    <source>
        <tissue evidence="13">Leaf</tissue>
    </source>
</reference>
<evidence type="ECO:0000256" key="7">
    <source>
        <dbReference type="ARBA" id="ARBA00022840"/>
    </source>
</evidence>
<keyword evidence="2 11" id="KW-0723">Serine/threonine-protein kinase</keyword>
<keyword evidence="3" id="KW-0808">Transferase</keyword>
<dbReference type="InterPro" id="IPR011009">
    <property type="entry name" value="Kinase-like_dom_sf"/>
</dbReference>
<dbReference type="PROSITE" id="PS00108">
    <property type="entry name" value="PROTEIN_KINASE_ST"/>
    <property type="match status" value="1"/>
</dbReference>
<name>A0A822ZSI4_NELNU</name>
<dbReference type="InterPro" id="IPR000719">
    <property type="entry name" value="Prot_kinase_dom"/>
</dbReference>
<accession>A0A822ZSI4</accession>
<comment type="caution">
    <text evidence="13">The sequence shown here is derived from an EMBL/GenBank/DDBJ whole genome shotgun (WGS) entry which is preliminary data.</text>
</comment>
<organism evidence="13 14">
    <name type="scientific">Nelumbo nucifera</name>
    <name type="common">Sacred lotus</name>
    <dbReference type="NCBI Taxonomy" id="4432"/>
    <lineage>
        <taxon>Eukaryota</taxon>
        <taxon>Viridiplantae</taxon>
        <taxon>Streptophyta</taxon>
        <taxon>Embryophyta</taxon>
        <taxon>Tracheophyta</taxon>
        <taxon>Spermatophyta</taxon>
        <taxon>Magnoliopsida</taxon>
        <taxon>Proteales</taxon>
        <taxon>Nelumbonaceae</taxon>
        <taxon>Nelumbo</taxon>
    </lineage>
</organism>
<feature type="domain" description="Protein kinase" evidence="12">
    <location>
        <begin position="13"/>
        <end position="147"/>
    </location>
</feature>
<keyword evidence="14" id="KW-1185">Reference proteome</keyword>
<dbReference type="PANTHER" id="PTHR47976:SF30">
    <property type="entry name" value="RECEPTOR-LIKE SERINE_THREONINE-PROTEIN KINASE"/>
    <property type="match status" value="1"/>
</dbReference>
<dbReference type="FunFam" id="3.30.200.20:FF:000178">
    <property type="entry name" value="serine/threonine-protein kinase PBS1-like"/>
    <property type="match status" value="1"/>
</dbReference>
<feature type="binding site" evidence="10">
    <location>
        <position position="41"/>
    </location>
    <ligand>
        <name>ATP</name>
        <dbReference type="ChEBI" id="CHEBI:30616"/>
    </ligand>
</feature>
<evidence type="ECO:0000256" key="11">
    <source>
        <dbReference type="RuleBase" id="RU000304"/>
    </source>
</evidence>
<evidence type="ECO:0000259" key="12">
    <source>
        <dbReference type="PROSITE" id="PS50011"/>
    </source>
</evidence>
<proteinExistence type="inferred from homology"/>
<keyword evidence="6" id="KW-0418">Kinase</keyword>
<dbReference type="PROSITE" id="PS50011">
    <property type="entry name" value="PROTEIN_KINASE_DOM"/>
    <property type="match status" value="1"/>
</dbReference>
<dbReference type="EMBL" id="DUZY01000008">
    <property type="protein sequence ID" value="DAD48202.1"/>
    <property type="molecule type" value="Genomic_DNA"/>
</dbReference>
<dbReference type="AlphaFoldDB" id="A0A822ZSI4"/>
<dbReference type="GO" id="GO:0004674">
    <property type="term" value="F:protein serine/threonine kinase activity"/>
    <property type="evidence" value="ECO:0007669"/>
    <property type="project" value="UniProtKB-KW"/>
</dbReference>
<dbReference type="Gene3D" id="1.10.510.10">
    <property type="entry name" value="Transferase(Phosphotransferase) domain 1"/>
    <property type="match status" value="1"/>
</dbReference>
<evidence type="ECO:0000256" key="4">
    <source>
        <dbReference type="ARBA" id="ARBA00022729"/>
    </source>
</evidence>